<dbReference type="InterPro" id="IPR036259">
    <property type="entry name" value="MFS_trans_sf"/>
</dbReference>
<evidence type="ECO:0000256" key="4">
    <source>
        <dbReference type="ARBA" id="ARBA00022989"/>
    </source>
</evidence>
<evidence type="ECO:0000313" key="8">
    <source>
        <dbReference type="EMBL" id="MCD2425077.1"/>
    </source>
</evidence>
<keyword evidence="5 6" id="KW-0472">Membrane</keyword>
<keyword evidence="2" id="KW-1003">Cell membrane</keyword>
<dbReference type="Proteomes" id="UP001199816">
    <property type="component" value="Unassembled WGS sequence"/>
</dbReference>
<dbReference type="Gene3D" id="1.20.1250.20">
    <property type="entry name" value="MFS general substrate transporter like domains"/>
    <property type="match status" value="2"/>
</dbReference>
<feature type="transmembrane region" description="Helical" evidence="6">
    <location>
        <begin position="39"/>
        <end position="62"/>
    </location>
</feature>
<dbReference type="PANTHER" id="PTHR43702">
    <property type="entry name" value="L-FUCOSE-PROTON SYMPORTER"/>
    <property type="match status" value="1"/>
</dbReference>
<feature type="transmembrane region" description="Helical" evidence="6">
    <location>
        <begin position="230"/>
        <end position="250"/>
    </location>
</feature>
<evidence type="ECO:0000259" key="7">
    <source>
        <dbReference type="PROSITE" id="PS50850"/>
    </source>
</evidence>
<feature type="transmembrane region" description="Helical" evidence="6">
    <location>
        <begin position="270"/>
        <end position="289"/>
    </location>
</feature>
<accession>A0ABS8PVG7</accession>
<sequence length="420" mass="45920">MQQRNNFLVGVILLIWFVISFVTNILGPLMPIIIETYGLSLTMAAFLPFSFFLAYGVMSVPAGMMIERLGEKRSMLIAFALNFSGALIFAFNPQYSMALASLFIIGIGMAMLQVIINPLMRTAGGEENFAFFSVMGQLVFGLASFVSPFVFTYLMKALAMQPVSNPLVHALGGLVRNGLHWTALYWLFSFIFLVMLVVLALIKMPAVELKEDEKAGAASAYVELLGKRDVWLFFLGIVAYVGTEQSLANWMSEFLKRYHQVDPAAGGANAVAWFWGLMTIGCLLGLVVLKLWDSKWVLKAACILSAIVLSGALFGSKEVSLWAFPAAGFTISVMFSVVFSLALNSISKHHGSFSGILCSGIFGGALVPFIVGALGDLAGLRYALLFLYITLGYLFFVAAYAKPLVNNKTVTLKELFSRKH</sequence>
<dbReference type="InterPro" id="IPR020846">
    <property type="entry name" value="MFS_dom"/>
</dbReference>
<evidence type="ECO:0000256" key="5">
    <source>
        <dbReference type="ARBA" id="ARBA00023136"/>
    </source>
</evidence>
<feature type="transmembrane region" description="Helical" evidence="6">
    <location>
        <begin position="7"/>
        <end position="27"/>
    </location>
</feature>
<keyword evidence="3 6" id="KW-0812">Transmembrane</keyword>
<gene>
    <name evidence="8" type="ORF">LQ567_19990</name>
</gene>
<dbReference type="EMBL" id="JAJNEC010000006">
    <property type="protein sequence ID" value="MCD2425077.1"/>
    <property type="molecule type" value="Genomic_DNA"/>
</dbReference>
<proteinExistence type="predicted"/>
<feature type="transmembrane region" description="Helical" evidence="6">
    <location>
        <begin position="380"/>
        <end position="401"/>
    </location>
</feature>
<keyword evidence="9" id="KW-1185">Reference proteome</keyword>
<comment type="subcellular location">
    <subcellularLocation>
        <location evidence="1">Cell inner membrane</location>
        <topology evidence="1">Multi-pass membrane protein</topology>
    </subcellularLocation>
</comment>
<dbReference type="PROSITE" id="PS50850">
    <property type="entry name" value="MFS"/>
    <property type="match status" value="1"/>
</dbReference>
<reference evidence="8 9" key="1">
    <citation type="submission" date="2021-11" db="EMBL/GenBank/DDBJ databases">
        <title>Genomic of Niabella pedocola.</title>
        <authorList>
            <person name="Wu T."/>
        </authorList>
    </citation>
    <scope>NUCLEOTIDE SEQUENCE [LARGE SCALE GENOMIC DNA]</scope>
    <source>
        <strain evidence="8 9">JCM 31011</strain>
    </source>
</reference>
<name>A0ABS8PVG7_9BACT</name>
<protein>
    <submittedName>
        <fullName evidence="8">MFS transporter</fullName>
    </submittedName>
</protein>
<feature type="transmembrane region" description="Helical" evidence="6">
    <location>
        <begin position="296"/>
        <end position="315"/>
    </location>
</feature>
<evidence type="ECO:0000313" key="9">
    <source>
        <dbReference type="Proteomes" id="UP001199816"/>
    </source>
</evidence>
<organism evidence="8 9">
    <name type="scientific">Niabella pedocola</name>
    <dbReference type="NCBI Taxonomy" id="1752077"/>
    <lineage>
        <taxon>Bacteria</taxon>
        <taxon>Pseudomonadati</taxon>
        <taxon>Bacteroidota</taxon>
        <taxon>Chitinophagia</taxon>
        <taxon>Chitinophagales</taxon>
        <taxon>Chitinophagaceae</taxon>
        <taxon>Niabella</taxon>
    </lineage>
</organism>
<feature type="domain" description="Major facilitator superfamily (MFS) profile" evidence="7">
    <location>
        <begin position="8"/>
        <end position="410"/>
    </location>
</feature>
<dbReference type="InterPro" id="IPR011701">
    <property type="entry name" value="MFS"/>
</dbReference>
<feature type="transmembrane region" description="Helical" evidence="6">
    <location>
        <begin position="183"/>
        <end position="202"/>
    </location>
</feature>
<feature type="transmembrane region" description="Helical" evidence="6">
    <location>
        <begin position="129"/>
        <end position="154"/>
    </location>
</feature>
<evidence type="ECO:0000256" key="3">
    <source>
        <dbReference type="ARBA" id="ARBA00022692"/>
    </source>
</evidence>
<feature type="transmembrane region" description="Helical" evidence="6">
    <location>
        <begin position="74"/>
        <end position="91"/>
    </location>
</feature>
<dbReference type="Pfam" id="PF07690">
    <property type="entry name" value="MFS_1"/>
    <property type="match status" value="1"/>
</dbReference>
<evidence type="ECO:0000256" key="1">
    <source>
        <dbReference type="ARBA" id="ARBA00004429"/>
    </source>
</evidence>
<feature type="transmembrane region" description="Helical" evidence="6">
    <location>
        <begin position="321"/>
        <end position="343"/>
    </location>
</feature>
<evidence type="ECO:0000256" key="2">
    <source>
        <dbReference type="ARBA" id="ARBA00022475"/>
    </source>
</evidence>
<feature type="transmembrane region" description="Helical" evidence="6">
    <location>
        <begin position="97"/>
        <end position="117"/>
    </location>
</feature>
<dbReference type="RefSeq" id="WP_231007490.1">
    <property type="nucleotide sequence ID" value="NZ_JAJNEC010000006.1"/>
</dbReference>
<dbReference type="PANTHER" id="PTHR43702:SF12">
    <property type="entry name" value="N-ACETYL GLUCOSAMINE TRANSPORTER NAGP"/>
    <property type="match status" value="1"/>
</dbReference>
<dbReference type="SUPFAM" id="SSF103473">
    <property type="entry name" value="MFS general substrate transporter"/>
    <property type="match status" value="1"/>
</dbReference>
<dbReference type="InterPro" id="IPR050375">
    <property type="entry name" value="MFS_TsgA-like"/>
</dbReference>
<comment type="caution">
    <text evidence="8">The sequence shown here is derived from an EMBL/GenBank/DDBJ whole genome shotgun (WGS) entry which is preliminary data.</text>
</comment>
<feature type="transmembrane region" description="Helical" evidence="6">
    <location>
        <begin position="355"/>
        <end position="374"/>
    </location>
</feature>
<evidence type="ECO:0000256" key="6">
    <source>
        <dbReference type="SAM" id="Phobius"/>
    </source>
</evidence>
<keyword evidence="4 6" id="KW-1133">Transmembrane helix</keyword>